<dbReference type="Pfam" id="PF08889">
    <property type="entry name" value="WbqC"/>
    <property type="match status" value="1"/>
</dbReference>
<protein>
    <submittedName>
        <fullName evidence="1">WbqC family protein</fullName>
    </submittedName>
</protein>
<accession>A0ABS7AS29</accession>
<dbReference type="RefSeq" id="WP_219779491.1">
    <property type="nucleotide sequence ID" value="NZ_JAHXPT010000006.1"/>
</dbReference>
<name>A0ABS7AS29_9CLOT</name>
<organism evidence="1 2">
    <name type="scientific">Clostridium weizhouense</name>
    <dbReference type="NCBI Taxonomy" id="2859781"/>
    <lineage>
        <taxon>Bacteria</taxon>
        <taxon>Bacillati</taxon>
        <taxon>Bacillota</taxon>
        <taxon>Clostridia</taxon>
        <taxon>Eubacteriales</taxon>
        <taxon>Clostridiaceae</taxon>
        <taxon>Clostridium</taxon>
    </lineage>
</organism>
<gene>
    <name evidence="1" type="ORF">KYD98_09320</name>
</gene>
<comment type="caution">
    <text evidence="1">The sequence shown here is derived from an EMBL/GenBank/DDBJ whole genome shotgun (WGS) entry which is preliminary data.</text>
</comment>
<sequence>MKLGIMQPYFFPYIGYWQLMNAVDKYVIYDDVNFIKGGWINRNRILMNSEAKVINVQMNGASPNKLINEIEVSGNQVHNKKLLKSIESCYKKAPYYSSIFPIIENIITQDEKNLAKYLEYAIKKVCEYLDIDTEIIISSTINKNNNLKGQDKVIEICKVLGADEYYNAIGGQYLYSYEDFSSEGLKLKFLETERIEYKQFNNEFVANLSIIDVMMFNSKEEIKKILNQYKLL</sequence>
<reference evidence="1 2" key="1">
    <citation type="submission" date="2021-07" db="EMBL/GenBank/DDBJ databases">
        <title>Clostridium weizhouense sp. nov., an anaerobic bacterium isolated from activated sludge of Petroleum wastewater.</title>
        <authorList>
            <person name="Li Q."/>
        </authorList>
    </citation>
    <scope>NUCLEOTIDE SEQUENCE [LARGE SCALE GENOMIC DNA]</scope>
    <source>
        <strain evidence="1 2">YB-6</strain>
    </source>
</reference>
<proteinExistence type="predicted"/>
<dbReference type="InterPro" id="IPR014985">
    <property type="entry name" value="WbqC"/>
</dbReference>
<dbReference type="EMBL" id="JAHXPT010000006">
    <property type="protein sequence ID" value="MBW6410295.1"/>
    <property type="molecule type" value="Genomic_DNA"/>
</dbReference>
<keyword evidence="2" id="KW-1185">Reference proteome</keyword>
<evidence type="ECO:0000313" key="1">
    <source>
        <dbReference type="EMBL" id="MBW6410295.1"/>
    </source>
</evidence>
<evidence type="ECO:0000313" key="2">
    <source>
        <dbReference type="Proteomes" id="UP001519921"/>
    </source>
</evidence>
<dbReference type="Proteomes" id="UP001519921">
    <property type="component" value="Unassembled WGS sequence"/>
</dbReference>